<feature type="transmembrane region" description="Helical" evidence="13">
    <location>
        <begin position="241"/>
        <end position="264"/>
    </location>
</feature>
<dbReference type="AlphaFoldDB" id="A0A2H1JTZ5"/>
<evidence type="ECO:0000256" key="2">
    <source>
        <dbReference type="ARBA" id="ARBA00004202"/>
    </source>
</evidence>
<sequence>MTTSRRLLASMRTPLGMLALLACATLLFLVVFGPVIWGASAATTDTSKIATGASPEHPFGTDGSGRDILLRTLVAARLSVSMALAATAVGVSVGIVVGLLPLILGGRIGQWIVAGINIGVAFPGLLLAISFSVILGQSGLAATLAIAIAMVPSYGRLTHNLGASVWGRDFISAAHVLGVPVWKTVLRHVLPNVRDPLIVNAAVTAGNALVAFAGLSFLGLGIQVPLYDWGRMLSEGMSRIFVNPAAALVPGIAIILAGLTFVLLGEVLGAVLGTGARGSVIAKFRRRQKAREAALKAPSSSMLAHLEDAVYSVRNLRVSASGHRGEPNDLVKGVSFDIGRGEIVGIVGESGSGKSLTLMSLAGLIESPLHASADSAHFDGEDLTISADGTPSRLDRHFGEKLAMVFQDPMASLNPALHVGGQVAETGLLHLGLSRAQARDRAIERLEDVRIPEARRRYGQYPHEFSGGMRQRAMIAAGLMGSPSLILADEPTTALDVTVQAEILTLLRQINAEVGTSIVFVSHDIAVVTSLCTRVLVMYQGHLVENISAEDLRAGYAEHPYTRALLATVPTMATPRDVPLPSIPDGTDFLAEAAAQSPSDAEPAPGQGCSSTASSRPETLDASAPIFEKETR</sequence>
<dbReference type="InterPro" id="IPR003439">
    <property type="entry name" value="ABC_transporter-like_ATP-bd"/>
</dbReference>
<dbReference type="PROSITE" id="PS00211">
    <property type="entry name" value="ABC_TRANSPORTER_1"/>
    <property type="match status" value="1"/>
</dbReference>
<dbReference type="InterPro" id="IPR017871">
    <property type="entry name" value="ABC_transporter-like_CS"/>
</dbReference>
<organism evidence="17 18">
    <name type="scientific">Brevibacterium aurantiacum</name>
    <dbReference type="NCBI Taxonomy" id="273384"/>
    <lineage>
        <taxon>Bacteria</taxon>
        <taxon>Bacillati</taxon>
        <taxon>Actinomycetota</taxon>
        <taxon>Actinomycetes</taxon>
        <taxon>Micrococcales</taxon>
        <taxon>Brevibacteriaceae</taxon>
        <taxon>Brevibacterium</taxon>
    </lineage>
</organism>
<gene>
    <name evidence="17" type="ORF">BAUR9175_02787</name>
</gene>
<keyword evidence="10" id="KW-1278">Translocase</keyword>
<dbReference type="SUPFAM" id="SSF161098">
    <property type="entry name" value="MetI-like"/>
    <property type="match status" value="1"/>
</dbReference>
<proteinExistence type="inferred from homology"/>
<evidence type="ECO:0000259" key="16">
    <source>
        <dbReference type="PROSITE" id="PS50928"/>
    </source>
</evidence>
<keyword evidence="12 13" id="KW-0472">Membrane</keyword>
<evidence type="ECO:0000256" key="12">
    <source>
        <dbReference type="ARBA" id="ARBA00023136"/>
    </source>
</evidence>
<dbReference type="PANTHER" id="PTHR43297:SF14">
    <property type="entry name" value="ATPASE AAA-TYPE CORE DOMAIN-CONTAINING PROTEIN"/>
    <property type="match status" value="1"/>
</dbReference>
<comment type="caution">
    <text evidence="17">The sequence shown here is derived from an EMBL/GenBank/DDBJ whole genome shotgun (WGS) entry which is preliminary data.</text>
</comment>
<evidence type="ECO:0000256" key="14">
    <source>
        <dbReference type="SAM" id="MobiDB-lite"/>
    </source>
</evidence>
<protein>
    <submittedName>
        <fullName evidence="17">ABC-type dipeptide/oligopeptide/nickel transport system, ATPase component</fullName>
    </submittedName>
</protein>
<dbReference type="Pfam" id="PF00005">
    <property type="entry name" value="ABC_tran"/>
    <property type="match status" value="1"/>
</dbReference>
<feature type="transmembrane region" description="Helical" evidence="13">
    <location>
        <begin position="197"/>
        <end position="220"/>
    </location>
</feature>
<keyword evidence="5" id="KW-1003">Cell membrane</keyword>
<evidence type="ECO:0000259" key="15">
    <source>
        <dbReference type="PROSITE" id="PS50893"/>
    </source>
</evidence>
<name>A0A2H1JTZ5_BREAU</name>
<dbReference type="GO" id="GO:0005886">
    <property type="term" value="C:plasma membrane"/>
    <property type="evidence" value="ECO:0007669"/>
    <property type="project" value="UniProtKB-SubCell"/>
</dbReference>
<evidence type="ECO:0000313" key="17">
    <source>
        <dbReference type="EMBL" id="SMX90931.1"/>
    </source>
</evidence>
<keyword evidence="11 13" id="KW-1133">Transmembrane helix</keyword>
<dbReference type="PROSITE" id="PS50928">
    <property type="entry name" value="ABC_TM1"/>
    <property type="match status" value="1"/>
</dbReference>
<feature type="region of interest" description="Disordered" evidence="14">
    <location>
        <begin position="577"/>
        <end position="632"/>
    </location>
</feature>
<dbReference type="EMBL" id="FXZB01000019">
    <property type="protein sequence ID" value="SMX90931.1"/>
    <property type="molecule type" value="Genomic_DNA"/>
</dbReference>
<comment type="similarity">
    <text evidence="13">Belongs to the binding-protein-dependent transport system permease family.</text>
</comment>
<accession>A0A2H1JTZ5</accession>
<dbReference type="InterPro" id="IPR000515">
    <property type="entry name" value="MetI-like"/>
</dbReference>
<dbReference type="SUPFAM" id="SSF52540">
    <property type="entry name" value="P-loop containing nucleoside triphosphate hydrolases"/>
    <property type="match status" value="1"/>
</dbReference>
<evidence type="ECO:0000256" key="7">
    <source>
        <dbReference type="ARBA" id="ARBA00022692"/>
    </source>
</evidence>
<keyword evidence="8" id="KW-0547">Nucleotide-binding</keyword>
<dbReference type="PROSITE" id="PS51257">
    <property type="entry name" value="PROKAR_LIPOPROTEIN"/>
    <property type="match status" value="1"/>
</dbReference>
<feature type="transmembrane region" description="Helical" evidence="13">
    <location>
        <begin position="111"/>
        <end position="134"/>
    </location>
</feature>
<dbReference type="Gene3D" id="1.10.3720.10">
    <property type="entry name" value="MetI-like"/>
    <property type="match status" value="1"/>
</dbReference>
<feature type="compositionally biased region" description="Polar residues" evidence="14">
    <location>
        <begin position="608"/>
        <end position="617"/>
    </location>
</feature>
<evidence type="ECO:0000256" key="11">
    <source>
        <dbReference type="ARBA" id="ARBA00022989"/>
    </source>
</evidence>
<evidence type="ECO:0000256" key="9">
    <source>
        <dbReference type="ARBA" id="ARBA00022840"/>
    </source>
</evidence>
<evidence type="ECO:0000256" key="5">
    <source>
        <dbReference type="ARBA" id="ARBA00022475"/>
    </source>
</evidence>
<dbReference type="SMART" id="SM00382">
    <property type="entry name" value="AAA"/>
    <property type="match status" value="1"/>
</dbReference>
<evidence type="ECO:0000256" key="1">
    <source>
        <dbReference type="ARBA" id="ARBA00004141"/>
    </source>
</evidence>
<dbReference type="GO" id="GO:0005524">
    <property type="term" value="F:ATP binding"/>
    <property type="evidence" value="ECO:0007669"/>
    <property type="project" value="UniProtKB-KW"/>
</dbReference>
<keyword evidence="7 13" id="KW-0812">Transmembrane</keyword>
<dbReference type="Proteomes" id="UP000234525">
    <property type="component" value="Unassembled WGS sequence"/>
</dbReference>
<dbReference type="PROSITE" id="PS50893">
    <property type="entry name" value="ABC_TRANSPORTER_2"/>
    <property type="match status" value="1"/>
</dbReference>
<feature type="transmembrane region" description="Helical" evidence="13">
    <location>
        <begin position="80"/>
        <end position="104"/>
    </location>
</feature>
<dbReference type="Gene3D" id="3.40.50.300">
    <property type="entry name" value="P-loop containing nucleotide triphosphate hydrolases"/>
    <property type="match status" value="1"/>
</dbReference>
<keyword evidence="9" id="KW-0067">ATP-binding</keyword>
<dbReference type="GO" id="GO:0016887">
    <property type="term" value="F:ATP hydrolysis activity"/>
    <property type="evidence" value="ECO:0007669"/>
    <property type="project" value="InterPro"/>
</dbReference>
<comment type="similarity">
    <text evidence="3">Belongs to the ABC transporter superfamily.</text>
</comment>
<evidence type="ECO:0000256" key="4">
    <source>
        <dbReference type="ARBA" id="ARBA00022448"/>
    </source>
</evidence>
<reference evidence="17" key="1">
    <citation type="submission" date="2017-03" db="EMBL/GenBank/DDBJ databases">
        <authorList>
            <person name="Monnet C."/>
        </authorList>
    </citation>
    <scope>NUCLEOTIDE SEQUENCE [LARGE SCALE GENOMIC DNA]</scope>
    <source>
        <strain evidence="17">ATCC 9175</strain>
    </source>
</reference>
<keyword evidence="6" id="KW-0997">Cell inner membrane</keyword>
<dbReference type="GO" id="GO:0055085">
    <property type="term" value="P:transmembrane transport"/>
    <property type="evidence" value="ECO:0007669"/>
    <property type="project" value="InterPro"/>
</dbReference>
<evidence type="ECO:0000313" key="18">
    <source>
        <dbReference type="Proteomes" id="UP000234525"/>
    </source>
</evidence>
<dbReference type="InterPro" id="IPR035906">
    <property type="entry name" value="MetI-like_sf"/>
</dbReference>
<dbReference type="InterPro" id="IPR050388">
    <property type="entry name" value="ABC_Ni/Peptide_Import"/>
</dbReference>
<feature type="domain" description="ABC transporter" evidence="15">
    <location>
        <begin position="313"/>
        <end position="565"/>
    </location>
</feature>
<comment type="subcellular location">
    <subcellularLocation>
        <location evidence="13">Cell membrane</location>
        <topology evidence="13">Multi-pass membrane protein</topology>
    </subcellularLocation>
    <subcellularLocation>
        <location evidence="2">Cell membrane</location>
        <topology evidence="2">Peripheral membrane protein</topology>
    </subcellularLocation>
    <subcellularLocation>
        <location evidence="1">Membrane</location>
        <topology evidence="1">Multi-pass membrane protein</topology>
    </subcellularLocation>
</comment>
<keyword evidence="4 13" id="KW-0813">Transport</keyword>
<feature type="domain" description="ABC transmembrane type-1" evidence="16">
    <location>
        <begin position="76"/>
        <end position="265"/>
    </location>
</feature>
<evidence type="ECO:0000256" key="3">
    <source>
        <dbReference type="ARBA" id="ARBA00005417"/>
    </source>
</evidence>
<evidence type="ECO:0000256" key="6">
    <source>
        <dbReference type="ARBA" id="ARBA00022519"/>
    </source>
</evidence>
<dbReference type="PANTHER" id="PTHR43297">
    <property type="entry name" value="OLIGOPEPTIDE TRANSPORT ATP-BINDING PROTEIN APPD"/>
    <property type="match status" value="1"/>
</dbReference>
<dbReference type="InterPro" id="IPR003593">
    <property type="entry name" value="AAA+_ATPase"/>
</dbReference>
<dbReference type="InterPro" id="IPR027417">
    <property type="entry name" value="P-loop_NTPase"/>
</dbReference>
<dbReference type="CDD" id="cd03257">
    <property type="entry name" value="ABC_NikE_OppD_transporters"/>
    <property type="match status" value="1"/>
</dbReference>
<evidence type="ECO:0000256" key="8">
    <source>
        <dbReference type="ARBA" id="ARBA00022741"/>
    </source>
</evidence>
<evidence type="ECO:0000256" key="10">
    <source>
        <dbReference type="ARBA" id="ARBA00022967"/>
    </source>
</evidence>
<keyword evidence="18" id="KW-1185">Reference proteome</keyword>
<evidence type="ECO:0000256" key="13">
    <source>
        <dbReference type="RuleBase" id="RU363032"/>
    </source>
</evidence>
<dbReference type="Pfam" id="PF00528">
    <property type="entry name" value="BPD_transp_1"/>
    <property type="match status" value="1"/>
</dbReference>
<dbReference type="CDD" id="cd06261">
    <property type="entry name" value="TM_PBP2"/>
    <property type="match status" value="1"/>
</dbReference>